<sequence>MSVSMKSHLDMFCDSYFNDTPPSDWSYLSFLETLKPVFMSTDQDVSLSENSALRKRYRNVLKRIVSEKRDNEQVKVATSLLQKVLNLHFLKQELHSLGGVPFLLRANEKKNKKSCDILTNGQQPLPRKMFLFFRISVWDQGR</sequence>
<accession>U9TN30</accession>
<dbReference type="AlphaFoldDB" id="U9TN30"/>
<name>U9TN30_RHIID</name>
<evidence type="ECO:0000313" key="1">
    <source>
        <dbReference type="EMBL" id="ESA07718.1"/>
    </source>
</evidence>
<protein>
    <submittedName>
        <fullName evidence="1">Uncharacterized protein</fullName>
    </submittedName>
</protein>
<gene>
    <name evidence="1" type="ORF">GLOINDRAFT_98635</name>
</gene>
<dbReference type="VEuPathDB" id="FungiDB:RhiirFUN_010374"/>
<dbReference type="EMBL" id="KI290004">
    <property type="protein sequence ID" value="ESA07718.1"/>
    <property type="molecule type" value="Genomic_DNA"/>
</dbReference>
<organism evidence="1">
    <name type="scientific">Rhizophagus irregularis (strain DAOM 181602 / DAOM 197198 / MUCL 43194)</name>
    <name type="common">Arbuscular mycorrhizal fungus</name>
    <name type="synonym">Glomus intraradices</name>
    <dbReference type="NCBI Taxonomy" id="747089"/>
    <lineage>
        <taxon>Eukaryota</taxon>
        <taxon>Fungi</taxon>
        <taxon>Fungi incertae sedis</taxon>
        <taxon>Mucoromycota</taxon>
        <taxon>Glomeromycotina</taxon>
        <taxon>Glomeromycetes</taxon>
        <taxon>Glomerales</taxon>
        <taxon>Glomeraceae</taxon>
        <taxon>Rhizophagus</taxon>
    </lineage>
</organism>
<reference evidence="1" key="1">
    <citation type="submission" date="2013-07" db="EMBL/GenBank/DDBJ databases">
        <title>The genome of an arbuscular mycorrhizal fungus provides insights into the evolution of the oldest plant symbiosis.</title>
        <authorList>
            <consortium name="DOE Joint Genome Institute"/>
            <person name="Tisserant E."/>
            <person name="Malbreil M."/>
            <person name="Kuo A."/>
            <person name="Kohler A."/>
            <person name="Symeonidi A."/>
            <person name="Balestrini R."/>
            <person name="Charron P."/>
            <person name="Duensing N."/>
            <person name="Frei-dit-Frey N."/>
            <person name="Gianinazzi-Pearson V."/>
            <person name="Gilbert B."/>
            <person name="Handa Y."/>
            <person name="Hijri M."/>
            <person name="Kaul R."/>
            <person name="Kawaguchi M."/>
            <person name="Krajinski F."/>
            <person name="Lammers P."/>
            <person name="Lapierre D."/>
            <person name="Masclaux F.G."/>
            <person name="Murat C."/>
            <person name="Morin E."/>
            <person name="Ndikumana S."/>
            <person name="Pagni M."/>
            <person name="Petitpierre D."/>
            <person name="Requena N."/>
            <person name="Rosikiewicz P."/>
            <person name="Riley R."/>
            <person name="Saito K."/>
            <person name="San Clemente H."/>
            <person name="Shapiro H."/>
            <person name="van Tuinen D."/>
            <person name="Becard G."/>
            <person name="Bonfante P."/>
            <person name="Paszkowski U."/>
            <person name="Shachar-Hill Y."/>
            <person name="Young J.P."/>
            <person name="Sanders I.R."/>
            <person name="Henrissat B."/>
            <person name="Rensing S.A."/>
            <person name="Grigoriev I.V."/>
            <person name="Corradi N."/>
            <person name="Roux C."/>
            <person name="Martin F."/>
        </authorList>
    </citation>
    <scope>NUCLEOTIDE SEQUENCE</scope>
    <source>
        <strain evidence="1">DAOM 197198</strain>
    </source>
</reference>
<proteinExistence type="predicted"/>
<dbReference type="HOGENOM" id="CLU_1816798_0_0_1"/>